<dbReference type="Proteomes" id="UP000615326">
    <property type="component" value="Unassembled WGS sequence"/>
</dbReference>
<feature type="transmembrane region" description="Helical" evidence="6">
    <location>
        <begin position="78"/>
        <end position="100"/>
    </location>
</feature>
<organism evidence="8 9">
    <name type="scientific">Acetobacter fallax</name>
    <dbReference type="NCBI Taxonomy" id="1737473"/>
    <lineage>
        <taxon>Bacteria</taxon>
        <taxon>Pseudomonadati</taxon>
        <taxon>Pseudomonadota</taxon>
        <taxon>Alphaproteobacteria</taxon>
        <taxon>Acetobacterales</taxon>
        <taxon>Acetobacteraceae</taxon>
        <taxon>Acetobacter</taxon>
    </lineage>
</organism>
<dbReference type="InterPro" id="IPR036259">
    <property type="entry name" value="MFS_trans_sf"/>
</dbReference>
<reference evidence="8 9" key="1">
    <citation type="journal article" date="2020" name="Int. J. Syst. Evol. Microbiol.">
        <title>Novel acetic acid bacteria from cider fermentations: Acetobacter conturbans sp. nov. and Acetobacter fallax sp. nov.</title>
        <authorList>
            <person name="Sombolestani A.S."/>
            <person name="Cleenwerck I."/>
            <person name="Cnockaert M."/>
            <person name="Borremans W."/>
            <person name="Wieme A.D."/>
            <person name="De Vuyst L."/>
            <person name="Vandamme P."/>
        </authorList>
    </citation>
    <scope>NUCLEOTIDE SEQUENCE [LARGE SCALE GENOMIC DNA]</scope>
    <source>
        <strain evidence="8 9">LMG 1637</strain>
    </source>
</reference>
<evidence type="ECO:0000256" key="5">
    <source>
        <dbReference type="ARBA" id="ARBA00023136"/>
    </source>
</evidence>
<evidence type="ECO:0000313" key="9">
    <source>
        <dbReference type="Proteomes" id="UP000615326"/>
    </source>
</evidence>
<name>A0ABX0KGC4_9PROT</name>
<dbReference type="Gene3D" id="1.20.1250.20">
    <property type="entry name" value="MFS general substrate transporter like domains"/>
    <property type="match status" value="2"/>
</dbReference>
<dbReference type="EMBL" id="WOSW01000057">
    <property type="protein sequence ID" value="NHO34158.1"/>
    <property type="molecule type" value="Genomic_DNA"/>
</dbReference>
<dbReference type="InterPro" id="IPR050189">
    <property type="entry name" value="MFS_Efflux_Transporters"/>
</dbReference>
<evidence type="ECO:0000256" key="3">
    <source>
        <dbReference type="ARBA" id="ARBA00022692"/>
    </source>
</evidence>
<dbReference type="CDD" id="cd17324">
    <property type="entry name" value="MFS_NepI_like"/>
    <property type="match status" value="1"/>
</dbReference>
<sequence length="398" mass="41949">MRMKAPVNPNLAILSLAVGTFAIGSGEFAMMGLLPDVARSLGATIPQCGNIVSAYAIGVVIGAPLVSLAVTRLSRKHTLMILMTWFALTNILGTLAHSIWSLEFWRFLAGLGHGTLFGGSALVAASLAPPGKQGRAVGHVFTGLTVANVIGAPFATFAGAYVSWRLSYLIVGAIALLATLMMTLCLPSDAPRRGHSILNELDLFRRRQIWYVLGVVMLGCGGMFCVYTYVSAALLHVTHVPAWSIPLYLSLWGIGMVVGAYAGSIAIDRNPFAATVGAFIWNIVTLSVFALALPWVWPVTGAVFLLGGTIALGPAMQMRLMAVAGEAQTMAASMNHAAFNMANAIGAWVGAIFLASGFGYAWTGWGGAAIAALGLLLFLFATAAEKRDMAREQRTETV</sequence>
<feature type="transmembrane region" description="Helical" evidence="6">
    <location>
        <begin position="209"/>
        <end position="235"/>
    </location>
</feature>
<evidence type="ECO:0000313" key="8">
    <source>
        <dbReference type="EMBL" id="NHO34158.1"/>
    </source>
</evidence>
<dbReference type="PROSITE" id="PS50850">
    <property type="entry name" value="MFS"/>
    <property type="match status" value="1"/>
</dbReference>
<dbReference type="PANTHER" id="PTHR43124:SF3">
    <property type="entry name" value="CHLORAMPHENICOL EFFLUX PUMP RV0191"/>
    <property type="match status" value="1"/>
</dbReference>
<keyword evidence="9" id="KW-1185">Reference proteome</keyword>
<evidence type="ECO:0000256" key="1">
    <source>
        <dbReference type="ARBA" id="ARBA00004651"/>
    </source>
</evidence>
<accession>A0ABX0KGC4</accession>
<keyword evidence="5 6" id="KW-0472">Membrane</keyword>
<dbReference type="Pfam" id="PF07690">
    <property type="entry name" value="MFS_1"/>
    <property type="match status" value="1"/>
</dbReference>
<keyword evidence="3 6" id="KW-0812">Transmembrane</keyword>
<feature type="transmembrane region" description="Helical" evidence="6">
    <location>
        <begin position="168"/>
        <end position="188"/>
    </location>
</feature>
<evidence type="ECO:0000259" key="7">
    <source>
        <dbReference type="PROSITE" id="PS50850"/>
    </source>
</evidence>
<evidence type="ECO:0000256" key="6">
    <source>
        <dbReference type="SAM" id="Phobius"/>
    </source>
</evidence>
<feature type="transmembrane region" description="Helical" evidence="6">
    <location>
        <begin position="140"/>
        <end position="162"/>
    </location>
</feature>
<feature type="transmembrane region" description="Helical" evidence="6">
    <location>
        <begin position="364"/>
        <end position="384"/>
    </location>
</feature>
<feature type="transmembrane region" description="Helical" evidence="6">
    <location>
        <begin position="52"/>
        <end position="71"/>
    </location>
</feature>
<evidence type="ECO:0000256" key="2">
    <source>
        <dbReference type="ARBA" id="ARBA00022475"/>
    </source>
</evidence>
<comment type="subcellular location">
    <subcellularLocation>
        <location evidence="1">Cell membrane</location>
        <topology evidence="1">Multi-pass membrane protein</topology>
    </subcellularLocation>
</comment>
<evidence type="ECO:0000256" key="4">
    <source>
        <dbReference type="ARBA" id="ARBA00022989"/>
    </source>
</evidence>
<feature type="transmembrane region" description="Helical" evidence="6">
    <location>
        <begin position="279"/>
        <end position="297"/>
    </location>
</feature>
<feature type="domain" description="Major facilitator superfamily (MFS) profile" evidence="7">
    <location>
        <begin position="12"/>
        <end position="386"/>
    </location>
</feature>
<keyword evidence="2" id="KW-1003">Cell membrane</keyword>
<keyword evidence="4 6" id="KW-1133">Transmembrane helix</keyword>
<dbReference type="PANTHER" id="PTHR43124">
    <property type="entry name" value="PURINE EFFLUX PUMP PBUE"/>
    <property type="match status" value="1"/>
</dbReference>
<proteinExistence type="predicted"/>
<dbReference type="InterPro" id="IPR020846">
    <property type="entry name" value="MFS_dom"/>
</dbReference>
<dbReference type="SUPFAM" id="SSF103473">
    <property type="entry name" value="MFS general substrate transporter"/>
    <property type="match status" value="1"/>
</dbReference>
<protein>
    <submittedName>
        <fullName evidence="8">MFS transporter</fullName>
    </submittedName>
</protein>
<feature type="transmembrane region" description="Helical" evidence="6">
    <location>
        <begin position="303"/>
        <end position="325"/>
    </location>
</feature>
<feature type="transmembrane region" description="Helical" evidence="6">
    <location>
        <begin position="247"/>
        <end position="267"/>
    </location>
</feature>
<gene>
    <name evidence="8" type="ORF">GOB84_16760</name>
</gene>
<feature type="transmembrane region" description="Helical" evidence="6">
    <location>
        <begin position="337"/>
        <end position="358"/>
    </location>
</feature>
<dbReference type="InterPro" id="IPR011701">
    <property type="entry name" value="MFS"/>
</dbReference>
<comment type="caution">
    <text evidence="8">The sequence shown here is derived from an EMBL/GenBank/DDBJ whole genome shotgun (WGS) entry which is preliminary data.</text>
</comment>
<feature type="transmembrane region" description="Helical" evidence="6">
    <location>
        <begin position="106"/>
        <end position="128"/>
    </location>
</feature>